<gene>
    <name evidence="5" type="ORF">A8926_0943</name>
</gene>
<reference evidence="5" key="1">
    <citation type="submission" date="2017-12" db="EMBL/GenBank/DDBJ databases">
        <title>Sequencing the genomes of 1000 Actinobacteria strains.</title>
        <authorList>
            <person name="Klenk H.-P."/>
        </authorList>
    </citation>
    <scope>NUCLEOTIDE SEQUENCE [LARGE SCALE GENOMIC DNA]</scope>
    <source>
        <strain evidence="5">DSM 44228</strain>
    </source>
</reference>
<keyword evidence="2" id="KW-0547">Nucleotide-binding</keyword>
<evidence type="ECO:0000256" key="1">
    <source>
        <dbReference type="ARBA" id="ARBA00022448"/>
    </source>
</evidence>
<organism evidence="5 6">
    <name type="scientific">Saccharopolyspora spinosa</name>
    <dbReference type="NCBI Taxonomy" id="60894"/>
    <lineage>
        <taxon>Bacteria</taxon>
        <taxon>Bacillati</taxon>
        <taxon>Actinomycetota</taxon>
        <taxon>Actinomycetes</taxon>
        <taxon>Pseudonocardiales</taxon>
        <taxon>Pseudonocardiaceae</taxon>
        <taxon>Saccharopolyspora</taxon>
    </lineage>
</organism>
<dbReference type="Proteomes" id="UP000233786">
    <property type="component" value="Unassembled WGS sequence"/>
</dbReference>
<dbReference type="PANTHER" id="PTHR42939">
    <property type="entry name" value="ABC TRANSPORTER ATP-BINDING PROTEIN ALBC-RELATED"/>
    <property type="match status" value="1"/>
</dbReference>
<dbReference type="InterPro" id="IPR051782">
    <property type="entry name" value="ABC_Transporter_VariousFunc"/>
</dbReference>
<dbReference type="Pfam" id="PF00005">
    <property type="entry name" value="ABC_tran"/>
    <property type="match status" value="1"/>
</dbReference>
<feature type="domain" description="ABC transporter" evidence="4">
    <location>
        <begin position="4"/>
        <end position="222"/>
    </location>
</feature>
<name>A0A2N3XRW9_SACSN</name>
<dbReference type="PROSITE" id="PS00211">
    <property type="entry name" value="ABC_TRANSPORTER_1"/>
    <property type="match status" value="1"/>
</dbReference>
<dbReference type="Gene3D" id="3.40.50.300">
    <property type="entry name" value="P-loop containing nucleotide triphosphate hydrolases"/>
    <property type="match status" value="1"/>
</dbReference>
<comment type="caution">
    <text evidence="5">The sequence shown here is derived from an EMBL/GenBank/DDBJ whole genome shotgun (WGS) entry which is preliminary data.</text>
</comment>
<dbReference type="InterPro" id="IPR027417">
    <property type="entry name" value="P-loop_NTPase"/>
</dbReference>
<keyword evidence="6" id="KW-1185">Reference proteome</keyword>
<evidence type="ECO:0000313" key="5">
    <source>
        <dbReference type="EMBL" id="PKW13417.1"/>
    </source>
</evidence>
<evidence type="ECO:0000313" key="6">
    <source>
        <dbReference type="Proteomes" id="UP000233786"/>
    </source>
</evidence>
<proteinExistence type="predicted"/>
<dbReference type="SUPFAM" id="SSF52540">
    <property type="entry name" value="P-loop containing nucleoside triphosphate hydrolases"/>
    <property type="match status" value="1"/>
</dbReference>
<dbReference type="PANTHER" id="PTHR42939:SF1">
    <property type="entry name" value="ABC TRANSPORTER ATP-BINDING PROTEIN ALBC-RELATED"/>
    <property type="match status" value="1"/>
</dbReference>
<protein>
    <submittedName>
        <fullName evidence="5">ABC-type multidrug transport system ATPase subunit</fullName>
    </submittedName>
</protein>
<dbReference type="SMART" id="SM00382">
    <property type="entry name" value="AAA"/>
    <property type="match status" value="1"/>
</dbReference>
<evidence type="ECO:0000256" key="2">
    <source>
        <dbReference type="ARBA" id="ARBA00022741"/>
    </source>
</evidence>
<evidence type="ECO:0000256" key="3">
    <source>
        <dbReference type="ARBA" id="ARBA00022840"/>
    </source>
</evidence>
<accession>A0A2N3XRW9</accession>
<dbReference type="EMBL" id="PJNB01000001">
    <property type="protein sequence ID" value="PKW13417.1"/>
    <property type="molecule type" value="Genomic_DNA"/>
</dbReference>
<dbReference type="InterPro" id="IPR003439">
    <property type="entry name" value="ABC_transporter-like_ATP-bd"/>
</dbReference>
<dbReference type="InterPro" id="IPR017871">
    <property type="entry name" value="ABC_transporter-like_CS"/>
</dbReference>
<dbReference type="InterPro" id="IPR003593">
    <property type="entry name" value="AAA+_ATPase"/>
</dbReference>
<dbReference type="GO" id="GO:0005524">
    <property type="term" value="F:ATP binding"/>
    <property type="evidence" value="ECO:0007669"/>
    <property type="project" value="UniProtKB-KW"/>
</dbReference>
<keyword evidence="3" id="KW-0067">ATP-binding</keyword>
<keyword evidence="1" id="KW-0813">Transport</keyword>
<dbReference type="PROSITE" id="PS50893">
    <property type="entry name" value="ABC_TRANSPORTER_2"/>
    <property type="match status" value="1"/>
</dbReference>
<sequence>MAVRELSGVTKRHGARPVLRGVDLAVQDGESVGILGSNGSGKSTLLRILAGVSRPSGGTVTGRPRTGYVPDRFPARQRMSARAYLRHLGRIGGLSTAEASARADRWLDRFALAGGPGTPLRELSKGNAQKVGLAQALLCEPELLVLDEPWSGLDPDARTVLTEVIHEVSAAGAAVVFTDHRPEMVHAVATRSHRLADGQLELLEAEVETCRIVLCGGEAVDWAARPGVQAVRLRRSEHELVVAVSERESLLLEAIQQGCAVRAVDSRVRAGSR</sequence>
<dbReference type="AlphaFoldDB" id="A0A2N3XRW9"/>
<dbReference type="STRING" id="994479.GCA_000194155_06337"/>
<evidence type="ECO:0000259" key="4">
    <source>
        <dbReference type="PROSITE" id="PS50893"/>
    </source>
</evidence>
<dbReference type="GO" id="GO:0016887">
    <property type="term" value="F:ATP hydrolysis activity"/>
    <property type="evidence" value="ECO:0007669"/>
    <property type="project" value="InterPro"/>
</dbReference>